<feature type="region of interest" description="Disordered" evidence="1">
    <location>
        <begin position="1033"/>
        <end position="1054"/>
    </location>
</feature>
<feature type="compositionally biased region" description="Low complexity" evidence="1">
    <location>
        <begin position="21"/>
        <end position="33"/>
    </location>
</feature>
<feature type="region of interest" description="Disordered" evidence="1">
    <location>
        <begin position="820"/>
        <end position="844"/>
    </location>
</feature>
<evidence type="ECO:0000256" key="1">
    <source>
        <dbReference type="SAM" id="MobiDB-lite"/>
    </source>
</evidence>
<proteinExistence type="predicted"/>
<accession>A0ABP1AVH2</accession>
<feature type="compositionally biased region" description="Polar residues" evidence="1">
    <location>
        <begin position="828"/>
        <end position="844"/>
    </location>
</feature>
<reference evidence="2" key="1">
    <citation type="submission" date="2024-03" db="EMBL/GenBank/DDBJ databases">
        <authorList>
            <consortium name="ELIXIR-Norway"/>
            <consortium name="Elixir Norway"/>
        </authorList>
    </citation>
    <scope>NUCLEOTIDE SEQUENCE</scope>
</reference>
<dbReference type="Proteomes" id="UP001497522">
    <property type="component" value="Chromosome 16"/>
</dbReference>
<sequence length="1093" mass="117112">MDISTAVERVRARLAKQLNLATTSSTSAPSSADESPEPPPDAGGGGFELVTLQEWIRKEGAGAGAGGGDVVKCGRCEAPFLRGDEASICIACGSRRLTKLDNSYNNNATTKLDYKLSIAFSRFLETIHRSIEVGGSMNHQISMDSSSADQASATTTSKPPLQVASLIPSNPIPELSRNSLSALGRNVMVSPRSRQNSSGQNSSVDERMKFSSSSTMDVTANDFDDFLGTPEEDKATDTILQKTELLALSQGGGDQGTDQDVRFLENLEGSNQASGSTADLSFKAEAEADDDWGFVMSSEVQPAGLVEDDYSRPNNLQKGVETEDLSATTHNPEYDLTFFDTLGVGSLKKEASAREIEAGHNFWDDHAEVQNLKMQESRTAMDRFASDASAFTTLSDSGSDSGYNSSETVPGKRHMEPLVEVGGDDMVAIDTLPIDTFDKILISPESQLGDLQTGPMPWASDPFSGAGDIVDLFPLPLESFNPTTNAPNTVAVNEASQPQLTDLAMDDSEEWGDDDDFIWSQAEPAQQASPRPNDEDPLHELSGAPTSVTKIQSSANESWQGEDFLFDESQIGILISSTTRGSTSPNDTATKSFPIIGERLLLEDDNVFKNHLESVSVIKSETDSSLVDQNGELLNGFPSVTYQGEQQARHEESRLPEVFLVSPAQPEEGHRKPPGSLSQSLSFSNAVGLGSLPFSTGGALFEDDDIFKSLHVRSASYGKAETKASPVDQNADSFKRSVSFGNLQLPTTTQGDAVEDLLSSLKLNSAPSNRFAIKSITADQGDGSDASKCSLPRSISFGEINLEPDHQGEDMYDFFPIQSGAAKRNPMPENSSGMTDHSPSFTEQIPSQLGTSMQVSIGSSPSKDPFSFIQASTVQSATTQSIISSVQDVINSNDDDNDDDFEWKSADIPYVNASLVETQVAASPQTSRANGNLIQWAHLSPLSFSDPITSTSNPSSNGSQSHVFPLQGRALVESPASLQIQTISSSRDAGPSSSKVILNGGWSATAESSVSVDSFPLPQSMGLPTEHVYDSDDEFSDFVSPPPPPPPSWRSLHPTTKVPLDMSWFEEQSHPSSKEVRDSGLFGDLMGIGFANT</sequence>
<evidence type="ECO:0000313" key="3">
    <source>
        <dbReference type="Proteomes" id="UP001497522"/>
    </source>
</evidence>
<feature type="region of interest" description="Disordered" evidence="1">
    <location>
        <begin position="18"/>
        <end position="47"/>
    </location>
</feature>
<keyword evidence="3" id="KW-1185">Reference proteome</keyword>
<feature type="region of interest" description="Disordered" evidence="1">
    <location>
        <begin position="186"/>
        <end position="215"/>
    </location>
</feature>
<feature type="region of interest" description="Disordered" evidence="1">
    <location>
        <begin position="140"/>
        <end position="170"/>
    </location>
</feature>
<feature type="compositionally biased region" description="Low complexity" evidence="1">
    <location>
        <begin position="142"/>
        <end position="157"/>
    </location>
</feature>
<dbReference type="EMBL" id="OZ023717">
    <property type="protein sequence ID" value="CAK9866387.1"/>
    <property type="molecule type" value="Genomic_DNA"/>
</dbReference>
<gene>
    <name evidence="2" type="ORF">CSSPJE1EN2_LOCUS9382</name>
</gene>
<feature type="compositionally biased region" description="Low complexity" evidence="1">
    <location>
        <begin position="190"/>
        <end position="203"/>
    </location>
</feature>
<evidence type="ECO:0000313" key="2">
    <source>
        <dbReference type="EMBL" id="CAK9866387.1"/>
    </source>
</evidence>
<feature type="region of interest" description="Disordered" evidence="1">
    <location>
        <begin position="523"/>
        <end position="543"/>
    </location>
</feature>
<organism evidence="2 3">
    <name type="scientific">Sphagnum jensenii</name>
    <dbReference type="NCBI Taxonomy" id="128206"/>
    <lineage>
        <taxon>Eukaryota</taxon>
        <taxon>Viridiplantae</taxon>
        <taxon>Streptophyta</taxon>
        <taxon>Embryophyta</taxon>
        <taxon>Bryophyta</taxon>
        <taxon>Sphagnophytina</taxon>
        <taxon>Sphagnopsida</taxon>
        <taxon>Sphagnales</taxon>
        <taxon>Sphagnaceae</taxon>
        <taxon>Sphagnum</taxon>
    </lineage>
</organism>
<protein>
    <submittedName>
        <fullName evidence="2">Uncharacterized protein</fullName>
    </submittedName>
</protein>
<name>A0ABP1AVH2_9BRYO</name>